<organism evidence="5">
    <name type="scientific">Opuntia streptacantha</name>
    <name type="common">Prickly pear cactus</name>
    <name type="synonym">Opuntia cardona</name>
    <dbReference type="NCBI Taxonomy" id="393608"/>
    <lineage>
        <taxon>Eukaryota</taxon>
        <taxon>Viridiplantae</taxon>
        <taxon>Streptophyta</taxon>
        <taxon>Embryophyta</taxon>
        <taxon>Tracheophyta</taxon>
        <taxon>Spermatophyta</taxon>
        <taxon>Magnoliopsida</taxon>
        <taxon>eudicotyledons</taxon>
        <taxon>Gunneridae</taxon>
        <taxon>Pentapetalae</taxon>
        <taxon>Caryophyllales</taxon>
        <taxon>Cactineae</taxon>
        <taxon>Cactaceae</taxon>
        <taxon>Opuntioideae</taxon>
        <taxon>Opuntia</taxon>
    </lineage>
</organism>
<dbReference type="PANTHER" id="PTHR48045">
    <property type="entry name" value="UDP-GLYCOSYLTRANSFERASE 72B1"/>
    <property type="match status" value="1"/>
</dbReference>
<name>A0A7C8ZHX9_OPUST</name>
<dbReference type="PROSITE" id="PS00375">
    <property type="entry name" value="UDPGT"/>
    <property type="match status" value="1"/>
</dbReference>
<evidence type="ECO:0000256" key="3">
    <source>
        <dbReference type="RuleBase" id="RU003718"/>
    </source>
</evidence>
<dbReference type="Pfam" id="PF00201">
    <property type="entry name" value="UDPGT"/>
    <property type="match status" value="1"/>
</dbReference>
<keyword evidence="2 3" id="KW-0808">Transferase</keyword>
<reference evidence="5" key="1">
    <citation type="journal article" date="2013" name="J. Plant Res.">
        <title>Effect of fungi and light on seed germination of three Opuntia species from semiarid lands of central Mexico.</title>
        <authorList>
            <person name="Delgado-Sanchez P."/>
            <person name="Jimenez-Bremont J.F."/>
            <person name="Guerrero-Gonzalez Mde L."/>
            <person name="Flores J."/>
        </authorList>
    </citation>
    <scope>NUCLEOTIDE SEQUENCE</scope>
    <source>
        <tissue evidence="5">Cladode</tissue>
    </source>
</reference>
<dbReference type="AlphaFoldDB" id="A0A7C8ZHX9"/>
<evidence type="ECO:0000256" key="1">
    <source>
        <dbReference type="ARBA" id="ARBA00009995"/>
    </source>
</evidence>
<dbReference type="FunFam" id="3.40.50.2000:FF:000054">
    <property type="entry name" value="Glycosyltransferase"/>
    <property type="match status" value="1"/>
</dbReference>
<evidence type="ECO:0000256" key="4">
    <source>
        <dbReference type="RuleBase" id="RU362057"/>
    </source>
</evidence>
<accession>A0A7C8ZHX9</accession>
<dbReference type="FunFam" id="3.40.50.2000:FF:000056">
    <property type="entry name" value="Glycosyltransferase"/>
    <property type="match status" value="1"/>
</dbReference>
<reference evidence="5" key="2">
    <citation type="submission" date="2020-07" db="EMBL/GenBank/DDBJ databases">
        <authorList>
            <person name="Vera ALvarez R."/>
            <person name="Arias-Moreno D.M."/>
            <person name="Jimenez-Jacinto V."/>
            <person name="Jimenez-Bremont J.F."/>
            <person name="Swaminathan K."/>
            <person name="Moose S.P."/>
            <person name="Guerrero-Gonzalez M.L."/>
            <person name="Marino-Ramirez L."/>
            <person name="Landsman D."/>
            <person name="Rodriguez-Kessler M."/>
            <person name="Delgado-Sanchez P."/>
        </authorList>
    </citation>
    <scope>NUCLEOTIDE SEQUENCE</scope>
    <source>
        <tissue evidence="5">Cladode</tissue>
    </source>
</reference>
<proteinExistence type="inferred from homology"/>
<dbReference type="InterPro" id="IPR002213">
    <property type="entry name" value="UDP_glucos_trans"/>
</dbReference>
<dbReference type="CDD" id="cd03784">
    <property type="entry name" value="GT1_Gtf-like"/>
    <property type="match status" value="1"/>
</dbReference>
<dbReference type="EMBL" id="GISG01127957">
    <property type="protein sequence ID" value="MBA4642315.1"/>
    <property type="molecule type" value="Transcribed_RNA"/>
</dbReference>
<keyword evidence="3 5" id="KW-0328">Glycosyltransferase</keyword>
<dbReference type="InterPro" id="IPR035595">
    <property type="entry name" value="UDP_glycos_trans_CS"/>
</dbReference>
<dbReference type="PANTHER" id="PTHR48045:SF11">
    <property type="entry name" value="UDP-GLYCOSYLTRANSFERASE 72B1"/>
    <property type="match status" value="1"/>
</dbReference>
<dbReference type="SUPFAM" id="SSF53756">
    <property type="entry name" value="UDP-Glycosyltransferase/glycogen phosphorylase"/>
    <property type="match status" value="1"/>
</dbReference>
<sequence length="474" mass="52719">MEQHQHQPPHIAIVPSLGVGHVIPLVEFAKLLVSRFHFTVSLLLPTTANDEPTQAQLSLLHSLPNPISYTFLPPAHLPHGLGLASIISLTMSRSIPFIRAQLTRQKSRVVALVTDLFGTDLFDLGKELGIPTYLYYTSTAMCLLFAFHFPRLDETVSCDFQDMPDPVRLPGCVPIHGKDFFESAHNRQSEGYSMVLQHIKKYGLADGIFVNTFFDLEPGAIRGLQTEDPNRPPVYPVGPIIRSGLDPDDDNYECLRWLDRQPTASVLFVSFGSRGSLSNEQFHELAMGLERSGQRFLWVVRGTNGTHDEEDPFKFLPYGYLDRNKERGLLVPSWAPQIKVLSHGSTGGFLTHCGWNSILESMVHGVPVIAWPLGAEQKMNALMLDEGLKVALRPKVGEGGLVEADEIAKVVNDLMEGEEGKNVGRQMKELCKLAKKAISEDGDSTMLLQEVALKFELKKNKIHGESKHIQSVNQ</sequence>
<evidence type="ECO:0000313" key="5">
    <source>
        <dbReference type="EMBL" id="MBA4642315.1"/>
    </source>
</evidence>
<dbReference type="GO" id="GO:0008194">
    <property type="term" value="F:UDP-glycosyltransferase activity"/>
    <property type="evidence" value="ECO:0007669"/>
    <property type="project" value="InterPro"/>
</dbReference>
<dbReference type="EC" id="2.4.1.-" evidence="4"/>
<dbReference type="Gene3D" id="3.40.50.2000">
    <property type="entry name" value="Glycogen Phosphorylase B"/>
    <property type="match status" value="2"/>
</dbReference>
<comment type="similarity">
    <text evidence="1 3">Belongs to the UDP-glycosyltransferase family.</text>
</comment>
<protein>
    <recommendedName>
        <fullName evidence="4">Glycosyltransferase</fullName>
        <ecNumber evidence="4">2.4.1.-</ecNumber>
    </recommendedName>
</protein>
<evidence type="ECO:0000256" key="2">
    <source>
        <dbReference type="ARBA" id="ARBA00022679"/>
    </source>
</evidence>